<dbReference type="InterPro" id="IPR036412">
    <property type="entry name" value="HAD-like_sf"/>
</dbReference>
<evidence type="ECO:0000256" key="2">
    <source>
        <dbReference type="ARBA" id="ARBA00006171"/>
    </source>
</evidence>
<dbReference type="Pfam" id="PF00702">
    <property type="entry name" value="Hydrolase"/>
    <property type="match status" value="1"/>
</dbReference>
<dbReference type="Gene3D" id="3.40.50.1000">
    <property type="entry name" value="HAD superfamily/HAD-like"/>
    <property type="match status" value="1"/>
</dbReference>
<dbReference type="SFLD" id="SFLDG01129">
    <property type="entry name" value="C1.5:_HAD__Beta-PGM__Phosphata"/>
    <property type="match status" value="1"/>
</dbReference>
<dbReference type="InterPro" id="IPR051600">
    <property type="entry name" value="Beta-PGM-like"/>
</dbReference>
<comment type="caution">
    <text evidence="5">The sequence shown here is derived from an EMBL/GenBank/DDBJ whole genome shotgun (WGS) entry which is preliminary data.</text>
</comment>
<comment type="similarity">
    <text evidence="2">Belongs to the HAD-like hydrolase superfamily. CbbY/CbbZ/Gph/YieH family.</text>
</comment>
<comment type="cofactor">
    <cofactor evidence="1">
        <name>Mg(2+)</name>
        <dbReference type="ChEBI" id="CHEBI:18420"/>
    </cofactor>
</comment>
<reference evidence="5 6" key="1">
    <citation type="submission" date="2024-08" db="EMBL/GenBank/DDBJ databases">
        <authorList>
            <person name="Ishaq N."/>
        </authorList>
    </citation>
    <scope>NUCLEOTIDE SEQUENCE [LARGE SCALE GENOMIC DNA]</scope>
    <source>
        <strain evidence="5 6">DSM 18651</strain>
    </source>
</reference>
<dbReference type="PANTHER" id="PTHR46193">
    <property type="entry name" value="6-PHOSPHOGLUCONATE PHOSPHATASE"/>
    <property type="match status" value="1"/>
</dbReference>
<accession>A0ABV4P5E9</accession>
<dbReference type="InterPro" id="IPR023214">
    <property type="entry name" value="HAD_sf"/>
</dbReference>
<dbReference type="NCBIfam" id="TIGR01509">
    <property type="entry name" value="HAD-SF-IA-v3"/>
    <property type="match status" value="1"/>
</dbReference>
<evidence type="ECO:0000256" key="4">
    <source>
        <dbReference type="ARBA" id="ARBA00022842"/>
    </source>
</evidence>
<name>A0ABV4P5E9_9GAMM</name>
<dbReference type="SFLD" id="SFLDS00003">
    <property type="entry name" value="Haloacid_Dehalogenase"/>
    <property type="match status" value="1"/>
</dbReference>
<keyword evidence="4" id="KW-0460">Magnesium</keyword>
<dbReference type="CDD" id="cd07526">
    <property type="entry name" value="HAD_BPGM_like"/>
    <property type="match status" value="1"/>
</dbReference>
<dbReference type="EMBL" id="JBGMEK010000111">
    <property type="protein sequence ID" value="MFA0813593.1"/>
    <property type="molecule type" value="Genomic_DNA"/>
</dbReference>
<proteinExistence type="inferred from homology"/>
<dbReference type="PANTHER" id="PTHR46193:SF10">
    <property type="entry name" value="6-PHOSPHOGLUCONATE PHOSPHATASE"/>
    <property type="match status" value="1"/>
</dbReference>
<gene>
    <name evidence="5" type="ORF">ACCI49_22140</name>
</gene>
<keyword evidence="3" id="KW-0479">Metal-binding</keyword>
<dbReference type="SUPFAM" id="SSF56784">
    <property type="entry name" value="HAD-like"/>
    <property type="match status" value="1"/>
</dbReference>
<keyword evidence="5" id="KW-0378">Hydrolase</keyword>
<dbReference type="RefSeq" id="WP_371841406.1">
    <property type="nucleotide sequence ID" value="NZ_JBGMEK010000111.1"/>
</dbReference>
<organism evidence="5 6">
    <name type="scientific">Microbulbifer epialgicus</name>
    <dbReference type="NCBI Taxonomy" id="393907"/>
    <lineage>
        <taxon>Bacteria</taxon>
        <taxon>Pseudomonadati</taxon>
        <taxon>Pseudomonadota</taxon>
        <taxon>Gammaproteobacteria</taxon>
        <taxon>Cellvibrionales</taxon>
        <taxon>Microbulbiferaceae</taxon>
        <taxon>Microbulbifer</taxon>
    </lineage>
</organism>
<evidence type="ECO:0000256" key="1">
    <source>
        <dbReference type="ARBA" id="ARBA00001946"/>
    </source>
</evidence>
<dbReference type="Gene3D" id="1.10.150.240">
    <property type="entry name" value="Putative phosphatase, domain 2"/>
    <property type="match status" value="1"/>
</dbReference>
<evidence type="ECO:0000256" key="3">
    <source>
        <dbReference type="ARBA" id="ARBA00022723"/>
    </source>
</evidence>
<dbReference type="GO" id="GO:0016787">
    <property type="term" value="F:hydrolase activity"/>
    <property type="evidence" value="ECO:0007669"/>
    <property type="project" value="UniProtKB-KW"/>
</dbReference>
<dbReference type="Proteomes" id="UP001569428">
    <property type="component" value="Unassembled WGS sequence"/>
</dbReference>
<dbReference type="InterPro" id="IPR023198">
    <property type="entry name" value="PGP-like_dom2"/>
</dbReference>
<sequence>MEVRAMNKCLLFDNDGTLVDSEYLCNVGLVLMFRRYGVELDADELVIRFRGWKLASLLSILEQENQLKISQKFVKEYRKIVSELFDKELKPVEGVIDTLEALEGPKAVVSSGPMHKIKQALDVCGLTKYFGDNLFSSYDVGIWKPDPGIYLHAAKKMGYLPENCIVIDDGPVGVKAGFEAGMKTYFFNRFNEECDAEGVISFRAMVDLPKLVGT</sequence>
<protein>
    <submittedName>
        <fullName evidence="5">HAD-IA family hydrolase</fullName>
    </submittedName>
</protein>
<keyword evidence="6" id="KW-1185">Reference proteome</keyword>
<evidence type="ECO:0000313" key="6">
    <source>
        <dbReference type="Proteomes" id="UP001569428"/>
    </source>
</evidence>
<dbReference type="InterPro" id="IPR006439">
    <property type="entry name" value="HAD-SF_hydro_IA"/>
</dbReference>
<evidence type="ECO:0000313" key="5">
    <source>
        <dbReference type="EMBL" id="MFA0813593.1"/>
    </source>
</evidence>